<dbReference type="PANTHER" id="PTHR30218">
    <property type="entry name" value="POLYPHOSPHATE KINASE"/>
    <property type="match status" value="1"/>
</dbReference>
<evidence type="ECO:0000256" key="5">
    <source>
        <dbReference type="ARBA" id="ARBA00022840"/>
    </source>
</evidence>
<feature type="binding site" evidence="6">
    <location>
        <position position="454"/>
    </location>
    <ligand>
        <name>ATP</name>
        <dbReference type="ChEBI" id="CHEBI:30616"/>
    </ligand>
</feature>
<evidence type="ECO:0000256" key="3">
    <source>
        <dbReference type="ARBA" id="ARBA00022741"/>
    </source>
</evidence>
<sequence>MEEFLYFNRDLSWLSFNERVLSEAESADVPLLEKIKFLSIYSSNLDEFYRVRMPVLMAIENADDIDGLDSAYTQANKCIDLQQQHYGEILEGIILPGLEAQNIDWIYKEEIPASIEKQVTQLFIYKVEPVLQKVTIAANNREFFAENNKLYQGVVLQDPTGNERLEILTIPSDQVPRLYLMEDDIHKYIVFLDDIIKHNLKQVFPGDKVIGAYNIKVTRDAEMLIEDEVDEDIVTAMEKELLKRDFGAATRFLCEPNVPLRHLYTMMYALNLSQASVVIGGVYHNLRDLADFPFQDPAQEYPKWPAADPVPFPASASFFEQISNKDILINTPYDSYAPVLQFFEEAATDAQVTEVYCTLYRVASQSKVIQSLIKAAKNGKKVSVMLELKARFDEANNIRWSSKLKAAGVKIIYSSSAFKVHAKVALVKRKVEGTTSAYGLFSTGNLNETTARFYTDHIVLTASEPMLKELERLFGFLGKKKKKPALEDRIPFQHLLVAQFNLQSRFLELLDREIVNAGKGLPAHITIKLNNLEEKILINKLYEASNAGVIINLIVRSICCLVPGVPGQSENITVKRIVDRYLEHGRLFLFHNNGNEELFMGSADWMNRNIYSRIEVCFPVYDQQHKAELKEILKIQWEDTVKAVELNSDLKNIRLKNDNGIRSQEEIYKLLTAGSLAEKQ</sequence>
<dbReference type="InterPro" id="IPR003414">
    <property type="entry name" value="PP_kinase"/>
</dbReference>
<evidence type="ECO:0000256" key="7">
    <source>
        <dbReference type="RuleBase" id="RU003800"/>
    </source>
</evidence>
<organism evidence="12 13">
    <name type="scientific">Pedobacter duraquae</name>
    <dbReference type="NCBI Taxonomy" id="425511"/>
    <lineage>
        <taxon>Bacteria</taxon>
        <taxon>Pseudomonadati</taxon>
        <taxon>Bacteroidota</taxon>
        <taxon>Sphingobacteriia</taxon>
        <taxon>Sphingobacteriales</taxon>
        <taxon>Sphingobacteriaceae</taxon>
        <taxon>Pedobacter</taxon>
    </lineage>
</organism>
<proteinExistence type="inferred from homology"/>
<dbReference type="InterPro" id="IPR041108">
    <property type="entry name" value="PP_kinase_C_1"/>
</dbReference>
<feature type="binding site" evidence="6">
    <location>
        <position position="391"/>
    </location>
    <ligand>
        <name>Mg(2+)</name>
        <dbReference type="ChEBI" id="CHEBI:18420"/>
    </ligand>
</feature>
<dbReference type="InterPro" id="IPR036830">
    <property type="entry name" value="PP_kinase_middle_dom_sf"/>
</dbReference>
<feature type="binding site" evidence="6">
    <location>
        <position position="361"/>
    </location>
    <ligand>
        <name>Mg(2+)</name>
        <dbReference type="ChEBI" id="CHEBI:18420"/>
    </ligand>
</feature>
<comment type="cofactor">
    <cofactor evidence="6">
        <name>Mg(2+)</name>
        <dbReference type="ChEBI" id="CHEBI:18420"/>
    </cofactor>
</comment>
<dbReference type="HAMAP" id="MF_00347">
    <property type="entry name" value="Polyphosphate_kinase"/>
    <property type="match status" value="1"/>
</dbReference>
<dbReference type="Gene3D" id="3.30.1840.10">
    <property type="entry name" value="Polyphosphate kinase middle domain"/>
    <property type="match status" value="1"/>
</dbReference>
<feature type="domain" description="Polyphosphate kinase middle" evidence="8">
    <location>
        <begin position="117"/>
        <end position="292"/>
    </location>
</feature>
<name>A0A4R6IL51_9SPHI</name>
<dbReference type="EC" id="2.7.4.1" evidence="6 7"/>
<evidence type="ECO:0000256" key="6">
    <source>
        <dbReference type="HAMAP-Rule" id="MF_00347"/>
    </source>
</evidence>
<gene>
    <name evidence="6" type="primary">ppk</name>
    <name evidence="12" type="ORF">CLV32_1788</name>
</gene>
<comment type="caution">
    <text evidence="12">The sequence shown here is derived from an EMBL/GenBank/DDBJ whole genome shotgun (WGS) entry which is preliminary data.</text>
</comment>
<dbReference type="InterPro" id="IPR036832">
    <property type="entry name" value="PPK_N_dom_sf"/>
</dbReference>
<protein>
    <recommendedName>
        <fullName evidence="6 7">Polyphosphate kinase</fullName>
        <ecNumber evidence="6 7">2.7.4.1</ecNumber>
    </recommendedName>
    <alternativeName>
        <fullName evidence="6">ATP-polyphosphate phosphotransferase</fullName>
    </alternativeName>
    <alternativeName>
        <fullName evidence="6">Polyphosphoric acid kinase</fullName>
    </alternativeName>
</protein>
<dbReference type="RefSeq" id="WP_133554462.1">
    <property type="nucleotide sequence ID" value="NZ_SNWM01000002.1"/>
</dbReference>
<dbReference type="SUPFAM" id="SSF140356">
    <property type="entry name" value="PPK N-terminal domain-like"/>
    <property type="match status" value="1"/>
</dbReference>
<dbReference type="CDD" id="cd09167">
    <property type="entry name" value="PLDc_EcPPK1_C2_like"/>
    <property type="match status" value="1"/>
</dbReference>
<keyword evidence="6" id="KW-0479">Metal-binding</keyword>
<feature type="active site" description="Phosphohistidine intermediate" evidence="6">
    <location>
        <position position="421"/>
    </location>
</feature>
<comment type="function">
    <text evidence="6 7">Catalyzes the reversible transfer of the terminal phosphate of ATP to form a long-chain polyphosphate (polyP).</text>
</comment>
<dbReference type="InterPro" id="IPR025198">
    <property type="entry name" value="PPK_N_dom"/>
</dbReference>
<reference evidence="12 13" key="1">
    <citation type="submission" date="2019-03" db="EMBL/GenBank/DDBJ databases">
        <title>Genomic Encyclopedia of Archaeal and Bacterial Type Strains, Phase II (KMG-II): from individual species to whole genera.</title>
        <authorList>
            <person name="Goeker M."/>
        </authorList>
    </citation>
    <scope>NUCLEOTIDE SEQUENCE [LARGE SCALE GENOMIC DNA]</scope>
    <source>
        <strain evidence="12 13">DSM 19034</strain>
    </source>
</reference>
<evidence type="ECO:0000259" key="8">
    <source>
        <dbReference type="Pfam" id="PF02503"/>
    </source>
</evidence>
<keyword evidence="1 6" id="KW-0597">Phosphoprotein</keyword>
<dbReference type="Pfam" id="PF13090">
    <property type="entry name" value="PP_kinase_C"/>
    <property type="match status" value="1"/>
</dbReference>
<keyword evidence="2 6" id="KW-0808">Transferase</keyword>
<comment type="PTM">
    <text evidence="6 7">An intermediate of this reaction is the autophosphorylated ppk in which a phosphate is covalently linked to a histidine residue through a N-P bond.</text>
</comment>
<dbReference type="Proteomes" id="UP000295499">
    <property type="component" value="Unassembled WGS sequence"/>
</dbReference>
<feature type="domain" description="Polyphosphate kinase N-terminal" evidence="9">
    <location>
        <begin position="6"/>
        <end position="104"/>
    </location>
</feature>
<dbReference type="GO" id="GO:0009358">
    <property type="term" value="C:polyphosphate kinase complex"/>
    <property type="evidence" value="ECO:0007669"/>
    <property type="project" value="InterPro"/>
</dbReference>
<dbReference type="OrthoDB" id="9761456at2"/>
<evidence type="ECO:0000256" key="2">
    <source>
        <dbReference type="ARBA" id="ARBA00022679"/>
    </source>
</evidence>
<dbReference type="GO" id="GO:0046872">
    <property type="term" value="F:metal ion binding"/>
    <property type="evidence" value="ECO:0007669"/>
    <property type="project" value="UniProtKB-KW"/>
</dbReference>
<dbReference type="GO" id="GO:0005524">
    <property type="term" value="F:ATP binding"/>
    <property type="evidence" value="ECO:0007669"/>
    <property type="project" value="UniProtKB-KW"/>
</dbReference>
<keyword evidence="13" id="KW-1185">Reference proteome</keyword>
<dbReference type="NCBIfam" id="NF003917">
    <property type="entry name" value="PRK05443.1-1"/>
    <property type="match status" value="1"/>
</dbReference>
<feature type="binding site" evidence="6">
    <location>
        <position position="584"/>
    </location>
    <ligand>
        <name>ATP</name>
        <dbReference type="ChEBI" id="CHEBI:30616"/>
    </ligand>
</feature>
<evidence type="ECO:0000256" key="1">
    <source>
        <dbReference type="ARBA" id="ARBA00022553"/>
    </source>
</evidence>
<keyword evidence="5 6" id="KW-0067">ATP-binding</keyword>
<feature type="binding site" evidence="6">
    <location>
        <position position="44"/>
    </location>
    <ligand>
        <name>ATP</name>
        <dbReference type="ChEBI" id="CHEBI:30616"/>
    </ligand>
</feature>
<dbReference type="PANTHER" id="PTHR30218:SF0">
    <property type="entry name" value="POLYPHOSPHATE KINASE"/>
    <property type="match status" value="1"/>
</dbReference>
<dbReference type="AlphaFoldDB" id="A0A4R6IL51"/>
<evidence type="ECO:0000313" key="13">
    <source>
        <dbReference type="Proteomes" id="UP000295499"/>
    </source>
</evidence>
<accession>A0A4R6IL51</accession>
<dbReference type="Pfam" id="PF17941">
    <property type="entry name" value="PP_kinase_C_1"/>
    <property type="match status" value="1"/>
</dbReference>
<dbReference type="GO" id="GO:0008976">
    <property type="term" value="F:polyphosphate kinase activity"/>
    <property type="evidence" value="ECO:0007669"/>
    <property type="project" value="UniProtKB-UniRule"/>
</dbReference>
<keyword evidence="6" id="KW-0460">Magnesium</keyword>
<dbReference type="Pfam" id="PF02503">
    <property type="entry name" value="PP_kinase"/>
    <property type="match status" value="1"/>
</dbReference>
<dbReference type="InterPro" id="IPR025200">
    <property type="entry name" value="PPK_C_dom2"/>
</dbReference>
<dbReference type="Pfam" id="PF13089">
    <property type="entry name" value="PP_kinase_N"/>
    <property type="match status" value="1"/>
</dbReference>
<feature type="domain" description="Polyphosphate kinase C-terminal" evidence="10">
    <location>
        <begin position="495"/>
        <end position="658"/>
    </location>
</feature>
<dbReference type="Gene3D" id="1.20.58.310">
    <property type="entry name" value="Polyphosphate kinase N-terminal domain"/>
    <property type="match status" value="1"/>
</dbReference>
<comment type="similarity">
    <text evidence="6 7">Belongs to the polyphosphate kinase 1 (PPK1) family.</text>
</comment>
<comment type="catalytic activity">
    <reaction evidence="6 7">
        <text>[phosphate](n) + ATP = [phosphate](n+1) + ADP</text>
        <dbReference type="Rhea" id="RHEA:19573"/>
        <dbReference type="Rhea" id="RHEA-COMP:9859"/>
        <dbReference type="Rhea" id="RHEA-COMP:14280"/>
        <dbReference type="ChEBI" id="CHEBI:16838"/>
        <dbReference type="ChEBI" id="CHEBI:30616"/>
        <dbReference type="ChEBI" id="CHEBI:456216"/>
        <dbReference type="EC" id="2.7.4.1"/>
    </reaction>
</comment>
<keyword evidence="4 6" id="KW-0418">Kinase</keyword>
<dbReference type="GO" id="GO:0006799">
    <property type="term" value="P:polyphosphate biosynthetic process"/>
    <property type="evidence" value="ECO:0007669"/>
    <property type="project" value="UniProtKB-UniRule"/>
</dbReference>
<feature type="domain" description="Polyphosphate kinase C-terminal" evidence="11">
    <location>
        <begin position="318"/>
        <end position="482"/>
    </location>
</feature>
<dbReference type="EMBL" id="SNWM01000002">
    <property type="protein sequence ID" value="TDO22803.1"/>
    <property type="molecule type" value="Genomic_DNA"/>
</dbReference>
<evidence type="ECO:0000259" key="9">
    <source>
        <dbReference type="Pfam" id="PF13089"/>
    </source>
</evidence>
<dbReference type="Gene3D" id="3.30.870.10">
    <property type="entry name" value="Endonuclease Chain A"/>
    <property type="match status" value="2"/>
</dbReference>
<evidence type="ECO:0000313" key="12">
    <source>
        <dbReference type="EMBL" id="TDO22803.1"/>
    </source>
</evidence>
<evidence type="ECO:0000259" key="11">
    <source>
        <dbReference type="Pfam" id="PF17941"/>
    </source>
</evidence>
<dbReference type="NCBIfam" id="TIGR03705">
    <property type="entry name" value="poly_P_kin"/>
    <property type="match status" value="1"/>
</dbReference>
<evidence type="ECO:0000259" key="10">
    <source>
        <dbReference type="Pfam" id="PF13090"/>
    </source>
</evidence>
<dbReference type="SUPFAM" id="SSF143724">
    <property type="entry name" value="PHP14-like"/>
    <property type="match status" value="1"/>
</dbReference>
<evidence type="ECO:0000256" key="4">
    <source>
        <dbReference type="ARBA" id="ARBA00022777"/>
    </source>
</evidence>
<dbReference type="PIRSF" id="PIRSF015589">
    <property type="entry name" value="PP_kinase"/>
    <property type="match status" value="1"/>
</dbReference>
<dbReference type="InterPro" id="IPR024953">
    <property type="entry name" value="PP_kinase_middle"/>
</dbReference>
<feature type="binding site" evidence="6">
    <location>
        <position position="556"/>
    </location>
    <ligand>
        <name>ATP</name>
        <dbReference type="ChEBI" id="CHEBI:30616"/>
    </ligand>
</feature>
<keyword evidence="3 6" id="KW-0547">Nucleotide-binding</keyword>
<dbReference type="SUPFAM" id="SSF56024">
    <property type="entry name" value="Phospholipase D/nuclease"/>
    <property type="match status" value="2"/>
</dbReference>